<dbReference type="AlphaFoldDB" id="A0A0D6AZI8"/>
<keyword evidence="5" id="KW-1185">Reference proteome</keyword>
<dbReference type="EMBL" id="AP014800">
    <property type="protein sequence ID" value="BAQ68156.1"/>
    <property type="molecule type" value="Genomic_DNA"/>
</dbReference>
<keyword evidence="1" id="KW-0812">Transmembrane</keyword>
<reference evidence="3 5" key="2">
    <citation type="submission" date="2021-01" db="EMBL/GenBank/DDBJ databases">
        <title>Draft genomes of Rhodovulum sulfidophilum.</title>
        <authorList>
            <person name="Guzman M.S."/>
        </authorList>
    </citation>
    <scope>NUCLEOTIDE SEQUENCE [LARGE SCALE GENOMIC DNA]</scope>
    <source>
        <strain evidence="3 5">AB35</strain>
    </source>
</reference>
<dbReference type="Proteomes" id="UP000064912">
    <property type="component" value="Chromosome"/>
</dbReference>
<feature type="transmembrane region" description="Helical" evidence="1">
    <location>
        <begin position="41"/>
        <end position="59"/>
    </location>
</feature>
<gene>
    <name evidence="3" type="ORF">JMM60_08200</name>
    <name evidence="2" type="ORF">NHU_00991</name>
</gene>
<evidence type="ECO:0000313" key="2">
    <source>
        <dbReference type="EMBL" id="BAQ68156.1"/>
    </source>
</evidence>
<dbReference type="EMBL" id="JAESJJ010000007">
    <property type="protein sequence ID" value="MBL3608787.1"/>
    <property type="molecule type" value="Genomic_DNA"/>
</dbReference>
<keyword evidence="1" id="KW-0472">Membrane</keyword>
<proteinExistence type="predicted"/>
<dbReference type="PATRIC" id="fig|35806.4.peg.1012"/>
<organism evidence="2 4">
    <name type="scientific">Rhodovulum sulfidophilum</name>
    <name type="common">Rhodobacter sulfidophilus</name>
    <dbReference type="NCBI Taxonomy" id="35806"/>
    <lineage>
        <taxon>Bacteria</taxon>
        <taxon>Pseudomonadati</taxon>
        <taxon>Pseudomonadota</taxon>
        <taxon>Alphaproteobacteria</taxon>
        <taxon>Rhodobacterales</taxon>
        <taxon>Paracoccaceae</taxon>
        <taxon>Rhodovulum</taxon>
    </lineage>
</organism>
<evidence type="ECO:0000313" key="4">
    <source>
        <dbReference type="Proteomes" id="UP000064912"/>
    </source>
</evidence>
<sequence>MSSETSEAPVAETPRWLRIVYTLPVIGWVLKDVNEGDADNIWYLLGGFGCLWIVAILQWGVLGLYLPAVAATWVCLGMLIWISRG</sequence>
<feature type="transmembrane region" description="Helical" evidence="1">
    <location>
        <begin position="65"/>
        <end position="82"/>
    </location>
</feature>
<evidence type="ECO:0000313" key="5">
    <source>
        <dbReference type="Proteomes" id="UP000604473"/>
    </source>
</evidence>
<dbReference type="GeneID" id="93540905"/>
<protein>
    <submittedName>
        <fullName evidence="2">Uncharacterized protein</fullName>
    </submittedName>
</protein>
<dbReference type="Proteomes" id="UP000604473">
    <property type="component" value="Unassembled WGS sequence"/>
</dbReference>
<keyword evidence="1" id="KW-1133">Transmembrane helix</keyword>
<name>A0A0D6AZI8_RHOSU</name>
<evidence type="ECO:0000313" key="3">
    <source>
        <dbReference type="EMBL" id="MBL3608787.1"/>
    </source>
</evidence>
<dbReference type="KEGG" id="rsu:NHU_00991"/>
<accession>A0A0D6AZI8</accession>
<reference evidence="2 4" key="1">
    <citation type="submission" date="2015-02" db="EMBL/GenBank/DDBJ databases">
        <title>Genome sequene of Rhodovulum sulfidophilum DSM 2351.</title>
        <authorList>
            <person name="Nagao N."/>
        </authorList>
    </citation>
    <scope>NUCLEOTIDE SEQUENCE [LARGE SCALE GENOMIC DNA]</scope>
    <source>
        <strain evidence="2 4">DSM 2351</strain>
    </source>
</reference>
<evidence type="ECO:0000256" key="1">
    <source>
        <dbReference type="SAM" id="Phobius"/>
    </source>
</evidence>
<dbReference type="OrthoDB" id="8479738at2"/>
<dbReference type="eggNOG" id="ENOG503387F">
    <property type="taxonomic scope" value="Bacteria"/>
</dbReference>
<dbReference type="RefSeq" id="WP_042463688.1">
    <property type="nucleotide sequence ID" value="NZ_CP015421.1"/>
</dbReference>